<dbReference type="EMBL" id="BJNT01000009">
    <property type="protein sequence ID" value="GEC85958.1"/>
    <property type="molecule type" value="Genomic_DNA"/>
</dbReference>
<reference evidence="2 3" key="1">
    <citation type="submission" date="2019-06" db="EMBL/GenBank/DDBJ databases">
        <title>Whole genome shotgun sequence of Corynebacterium variabile NBRC 15286.</title>
        <authorList>
            <person name="Hosoyama A."/>
            <person name="Uohara A."/>
            <person name="Ohji S."/>
            <person name="Ichikawa N."/>
        </authorList>
    </citation>
    <scope>NUCLEOTIDE SEQUENCE [LARGE SCALE GENOMIC DNA]</scope>
    <source>
        <strain evidence="2 3">NBRC 15286</strain>
    </source>
</reference>
<protein>
    <recommendedName>
        <fullName evidence="1">TnsA endonuclease N-terminal domain-containing protein</fullName>
    </recommendedName>
</protein>
<dbReference type="GeneID" id="82887418"/>
<dbReference type="InterPro" id="IPR048000">
    <property type="entry name" value="TnsA-like"/>
</dbReference>
<evidence type="ECO:0000259" key="1">
    <source>
        <dbReference type="Pfam" id="PF08722"/>
    </source>
</evidence>
<dbReference type="Proteomes" id="UP000319986">
    <property type="component" value="Unassembled WGS sequence"/>
</dbReference>
<organism evidence="2 3">
    <name type="scientific">Corynebacterium variabile</name>
    <dbReference type="NCBI Taxonomy" id="1727"/>
    <lineage>
        <taxon>Bacteria</taxon>
        <taxon>Bacillati</taxon>
        <taxon>Actinomycetota</taxon>
        <taxon>Actinomycetes</taxon>
        <taxon>Mycobacteriales</taxon>
        <taxon>Corynebacteriaceae</taxon>
        <taxon>Corynebacterium</taxon>
    </lineage>
</organism>
<comment type="caution">
    <text evidence="2">The sequence shown here is derived from an EMBL/GenBank/DDBJ whole genome shotgun (WGS) entry which is preliminary data.</text>
</comment>
<proteinExistence type="predicted"/>
<dbReference type="InterPro" id="IPR014833">
    <property type="entry name" value="TnsA_N"/>
</dbReference>
<dbReference type="NCBIfam" id="NF033179">
    <property type="entry name" value="TnsA_like_Actin"/>
    <property type="match status" value="1"/>
</dbReference>
<name>A0A4Y4BZT2_9CORY</name>
<dbReference type="Pfam" id="PF08722">
    <property type="entry name" value="Tn7_TnsA-like_N"/>
    <property type="match status" value="1"/>
</dbReference>
<dbReference type="RefSeq" id="WP_141329479.1">
    <property type="nucleotide sequence ID" value="NZ_BJNT01000009.1"/>
</dbReference>
<accession>A0A4Y4BZT2</accession>
<evidence type="ECO:0000313" key="3">
    <source>
        <dbReference type="Proteomes" id="UP000319986"/>
    </source>
</evidence>
<feature type="domain" description="TnsA endonuclease N-terminal" evidence="1">
    <location>
        <begin position="87"/>
        <end position="163"/>
    </location>
</feature>
<dbReference type="AlphaFoldDB" id="A0A4Y4BZT2"/>
<evidence type="ECO:0000313" key="2">
    <source>
        <dbReference type="EMBL" id="GEC85958.1"/>
    </source>
</evidence>
<sequence length="257" mass="29001">MSLRQLPRNGTDRPRALVSLDGDVQNSAADVTLSNVPFERADPIRGFYAWSHKRNYEGHWFSTTTGSHVRFESLLERQFLLAADHTPSIVSLSAQPLAFLWPAKTTSDAGKSLRSHVPDFFCRYASGNVGLVDVRRPDKVDDPHFELTRQLCDELGWKYTVFTGLESPQAETLEWLAGYRTDRYAPTPEAHGILLGIFDTETSLRSGVRAASRRSERTRDVVLGNVLHLLFHGELHFDPLLPLTMESTIRRRLEASP</sequence>
<gene>
    <name evidence="2" type="ORF">CVA01_12720</name>
</gene>